<reference evidence="8 9" key="1">
    <citation type="submission" date="2020-03" db="EMBL/GenBank/DDBJ databases">
        <title>Draft genome of Streptomyces sp. ventii, isolated from the Axial Seamount in the Pacific Ocean, and resequencing of the two type strains Streptomyces lonarensis strain NCL 716 and Streptomyces bohaiensis strain 11A07.</title>
        <authorList>
            <person name="Loughran R.M."/>
            <person name="Pfannmuller K.M."/>
            <person name="Wasson B.J."/>
            <person name="Deadmond M.C."/>
            <person name="Paddock B.E."/>
            <person name="Koyack M.J."/>
            <person name="Gallegos D.A."/>
            <person name="Mitchell E.A."/>
            <person name="Ushijima B."/>
            <person name="Saw J.H."/>
            <person name="Mcphail K.L."/>
            <person name="Videau P."/>
        </authorList>
    </citation>
    <scope>NUCLEOTIDE SEQUENCE [LARGE SCALE GENOMIC DNA]</scope>
    <source>
        <strain evidence="8 9">NCL716</strain>
    </source>
</reference>
<evidence type="ECO:0000256" key="2">
    <source>
        <dbReference type="ARBA" id="ARBA00008814"/>
    </source>
</evidence>
<dbReference type="RefSeq" id="WP_167973652.1">
    <property type="nucleotide sequence ID" value="NZ_BHZG01000201.1"/>
</dbReference>
<evidence type="ECO:0000256" key="6">
    <source>
        <dbReference type="SAM" id="SignalP"/>
    </source>
</evidence>
<evidence type="ECO:0000256" key="3">
    <source>
        <dbReference type="ARBA" id="ARBA00022448"/>
    </source>
</evidence>
<dbReference type="Gene3D" id="3.40.50.1980">
    <property type="entry name" value="Nitrogenase molybdenum iron protein domain"/>
    <property type="match status" value="2"/>
</dbReference>
<dbReference type="Pfam" id="PF01497">
    <property type="entry name" value="Peripla_BP_2"/>
    <property type="match status" value="1"/>
</dbReference>
<dbReference type="InterPro" id="IPR002491">
    <property type="entry name" value="ABC_transptr_periplasmic_BD"/>
</dbReference>
<dbReference type="InterPro" id="IPR051313">
    <property type="entry name" value="Bact_iron-sidero_bind"/>
</dbReference>
<dbReference type="EMBL" id="JAAVJD010000242">
    <property type="protein sequence ID" value="NJQ08098.1"/>
    <property type="molecule type" value="Genomic_DNA"/>
</dbReference>
<evidence type="ECO:0000313" key="9">
    <source>
        <dbReference type="Proteomes" id="UP000578686"/>
    </source>
</evidence>
<dbReference type="PANTHER" id="PTHR30532:SF24">
    <property type="entry name" value="FERRIC ENTEROBACTIN-BINDING PERIPLASMIC PROTEIN FEPB"/>
    <property type="match status" value="1"/>
</dbReference>
<evidence type="ECO:0000313" key="8">
    <source>
        <dbReference type="EMBL" id="NJQ08098.1"/>
    </source>
</evidence>
<feature type="signal peptide" evidence="6">
    <location>
        <begin position="1"/>
        <end position="27"/>
    </location>
</feature>
<evidence type="ECO:0000256" key="4">
    <source>
        <dbReference type="ARBA" id="ARBA00022729"/>
    </source>
</evidence>
<comment type="caution">
    <text evidence="8">The sequence shown here is derived from an EMBL/GenBank/DDBJ whole genome shotgun (WGS) entry which is preliminary data.</text>
</comment>
<comment type="subcellular location">
    <subcellularLocation>
        <location evidence="1">Cell envelope</location>
    </subcellularLocation>
</comment>
<accession>A0A7X6I0T4</accession>
<dbReference type="InterPro" id="IPR006311">
    <property type="entry name" value="TAT_signal"/>
</dbReference>
<feature type="domain" description="Fe/B12 periplasmic-binding" evidence="7">
    <location>
        <begin position="70"/>
        <end position="345"/>
    </location>
</feature>
<feature type="chain" id="PRO_5039238033" evidence="6">
    <location>
        <begin position="28"/>
        <end position="345"/>
    </location>
</feature>
<dbReference type="GO" id="GO:1901678">
    <property type="term" value="P:iron coordination entity transport"/>
    <property type="evidence" value="ECO:0007669"/>
    <property type="project" value="UniProtKB-ARBA"/>
</dbReference>
<dbReference type="AlphaFoldDB" id="A0A7X6I0T4"/>
<evidence type="ECO:0000259" key="7">
    <source>
        <dbReference type="PROSITE" id="PS50983"/>
    </source>
</evidence>
<keyword evidence="9" id="KW-1185">Reference proteome</keyword>
<dbReference type="PROSITE" id="PS50983">
    <property type="entry name" value="FE_B12_PBP"/>
    <property type="match status" value="1"/>
</dbReference>
<proteinExistence type="inferred from homology"/>
<gene>
    <name evidence="8" type="ORF">HCN56_21570</name>
</gene>
<feature type="region of interest" description="Disordered" evidence="5">
    <location>
        <begin position="30"/>
        <end position="62"/>
    </location>
</feature>
<dbReference type="Proteomes" id="UP000578686">
    <property type="component" value="Unassembled WGS sequence"/>
</dbReference>
<name>A0A7X6I0T4_9ACTN</name>
<sequence>MPPLTPRPTRRSLLLTGGALGAGALLTACGSGPTTGTSEKPGGDGEAGGGTDWSFTDDRGTTVELPATPERVVAFIGTAAALHDYGVECAGVFGPTATADGTPDVQAGDLDITRPVRLGNAWGEFDLDAYATLEPQLLVTTMFAEDALWYVPDDSREQIERLAPTVGLTASPTTLRAAIDRHAELARALGGDLDAPEVTEARDRFDAASEALRAAARDNPGLRVLAASAADDLLYASTPEAYADLAHFAELGLEIVTPDGVEGGFFENLSWENADRYPADIILLDNRSSALQPDDLTNRPTWRRLPAVTAGQVVPWPSETRFSHAGCAPFLEELAAAVRDAERVV</sequence>
<comment type="similarity">
    <text evidence="2">Belongs to the bacterial solute-binding protein 8 family.</text>
</comment>
<dbReference type="SUPFAM" id="SSF53807">
    <property type="entry name" value="Helical backbone' metal receptor"/>
    <property type="match status" value="1"/>
</dbReference>
<organism evidence="8 9">
    <name type="scientific">Streptomyces lonarensis</name>
    <dbReference type="NCBI Taxonomy" id="700599"/>
    <lineage>
        <taxon>Bacteria</taxon>
        <taxon>Bacillati</taxon>
        <taxon>Actinomycetota</taxon>
        <taxon>Actinomycetes</taxon>
        <taxon>Kitasatosporales</taxon>
        <taxon>Streptomycetaceae</taxon>
        <taxon>Streptomyces</taxon>
    </lineage>
</organism>
<dbReference type="PROSITE" id="PS51257">
    <property type="entry name" value="PROKAR_LIPOPROTEIN"/>
    <property type="match status" value="1"/>
</dbReference>
<evidence type="ECO:0000256" key="1">
    <source>
        <dbReference type="ARBA" id="ARBA00004196"/>
    </source>
</evidence>
<keyword evidence="3" id="KW-0813">Transport</keyword>
<dbReference type="PANTHER" id="PTHR30532">
    <property type="entry name" value="IRON III DICITRATE-BINDING PERIPLASMIC PROTEIN"/>
    <property type="match status" value="1"/>
</dbReference>
<dbReference type="PROSITE" id="PS51318">
    <property type="entry name" value="TAT"/>
    <property type="match status" value="1"/>
</dbReference>
<protein>
    <submittedName>
        <fullName evidence="8">ABC transporter substrate-binding protein</fullName>
    </submittedName>
</protein>
<dbReference type="GO" id="GO:0030288">
    <property type="term" value="C:outer membrane-bounded periplasmic space"/>
    <property type="evidence" value="ECO:0007669"/>
    <property type="project" value="TreeGrafter"/>
</dbReference>
<keyword evidence="4 6" id="KW-0732">Signal</keyword>
<evidence type="ECO:0000256" key="5">
    <source>
        <dbReference type="SAM" id="MobiDB-lite"/>
    </source>
</evidence>